<evidence type="ECO:0000256" key="8">
    <source>
        <dbReference type="ARBA" id="ARBA00044972"/>
    </source>
</evidence>
<dbReference type="GO" id="GO:0016853">
    <property type="term" value="F:isomerase activity"/>
    <property type="evidence" value="ECO:0007669"/>
    <property type="project" value="UniProtKB-KW"/>
</dbReference>
<comment type="catalytic activity">
    <reaction evidence="6">
        <text>D-lyxose = D-xylulose</text>
        <dbReference type="Rhea" id="RHEA:14201"/>
        <dbReference type="ChEBI" id="CHEBI:16789"/>
        <dbReference type="ChEBI" id="CHEBI:17140"/>
        <dbReference type="EC" id="5.3.1.15"/>
    </reaction>
</comment>
<dbReference type="EC" id="5.3.1.15" evidence="8"/>
<reference evidence="9 10" key="1">
    <citation type="journal article" date="2011" name="Int. J. Syst. Evol. Microbiol.">
        <title>Zhongshania antarctica gen. nov., sp. nov. and Zhongshania guokunii sp. nov., gammaproteobacteria respectively isolated from coastal attached (fast) ice and surface seawater of the Antarctic.</title>
        <authorList>
            <person name="Li H.J."/>
            <person name="Zhang X.Y."/>
            <person name="Chen C.X."/>
            <person name="Zhang Y.J."/>
            <person name="Gao Z.M."/>
            <person name="Yu Y."/>
            <person name="Chen X.L."/>
            <person name="Chen B."/>
            <person name="Zhang Y.Z."/>
        </authorList>
    </citation>
    <scope>NUCLEOTIDE SEQUENCE [LARGE SCALE GENOMIC DNA]</scope>
    <source>
        <strain evidence="9 10">15-R06ZXC-3</strain>
    </source>
</reference>
<keyword evidence="3" id="KW-0464">Manganese</keyword>
<keyword evidence="5" id="KW-0119">Carbohydrate metabolism</keyword>
<dbReference type="Proteomes" id="UP001557465">
    <property type="component" value="Unassembled WGS sequence"/>
</dbReference>
<evidence type="ECO:0000256" key="2">
    <source>
        <dbReference type="ARBA" id="ARBA00022723"/>
    </source>
</evidence>
<organism evidence="9 10">
    <name type="scientific">Thioclava arctica</name>
    <dbReference type="NCBI Taxonomy" id="3238301"/>
    <lineage>
        <taxon>Bacteria</taxon>
        <taxon>Pseudomonadati</taxon>
        <taxon>Pseudomonadota</taxon>
        <taxon>Alphaproteobacteria</taxon>
        <taxon>Rhodobacterales</taxon>
        <taxon>Paracoccaceae</taxon>
        <taxon>Thioclava</taxon>
    </lineage>
</organism>
<dbReference type="Pfam" id="PF07385">
    <property type="entry name" value="Lyx_isomer"/>
    <property type="match status" value="1"/>
</dbReference>
<gene>
    <name evidence="9" type="ORF">AB4874_14205</name>
</gene>
<accession>A0ABV3TNW3</accession>
<evidence type="ECO:0000256" key="4">
    <source>
        <dbReference type="ARBA" id="ARBA00023235"/>
    </source>
</evidence>
<evidence type="ECO:0000256" key="5">
    <source>
        <dbReference type="ARBA" id="ARBA00023277"/>
    </source>
</evidence>
<dbReference type="RefSeq" id="WP_368392481.1">
    <property type="nucleotide sequence ID" value="NZ_JBFRYC010000009.1"/>
</dbReference>
<evidence type="ECO:0000256" key="1">
    <source>
        <dbReference type="ARBA" id="ARBA00001936"/>
    </source>
</evidence>
<comment type="cofactor">
    <cofactor evidence="1">
        <name>Mn(2+)</name>
        <dbReference type="ChEBI" id="CHEBI:29035"/>
    </cofactor>
</comment>
<keyword evidence="10" id="KW-1185">Reference proteome</keyword>
<evidence type="ECO:0000256" key="3">
    <source>
        <dbReference type="ARBA" id="ARBA00023211"/>
    </source>
</evidence>
<comment type="caution">
    <text evidence="9">The sequence shown here is derived from an EMBL/GenBank/DDBJ whole genome shotgun (WGS) entry which is preliminary data.</text>
</comment>
<name>A0ABV3TNW3_9RHOB</name>
<evidence type="ECO:0000313" key="9">
    <source>
        <dbReference type="EMBL" id="MEX1662789.1"/>
    </source>
</evidence>
<evidence type="ECO:0000313" key="10">
    <source>
        <dbReference type="Proteomes" id="UP001557465"/>
    </source>
</evidence>
<evidence type="ECO:0000256" key="6">
    <source>
        <dbReference type="ARBA" id="ARBA00044907"/>
    </source>
</evidence>
<proteinExistence type="inferred from homology"/>
<evidence type="ECO:0000256" key="7">
    <source>
        <dbReference type="ARBA" id="ARBA00044951"/>
    </source>
</evidence>
<keyword evidence="2" id="KW-0479">Metal-binding</keyword>
<dbReference type="InterPro" id="IPR010864">
    <property type="entry name" value="D-lyxose_isomer"/>
</dbReference>
<protein>
    <recommendedName>
        <fullName evidence="8">D-lyxose ketol-isomerase</fullName>
        <ecNumber evidence="8">5.3.1.15</ecNumber>
    </recommendedName>
</protein>
<dbReference type="InterPro" id="IPR014710">
    <property type="entry name" value="RmlC-like_jellyroll"/>
</dbReference>
<dbReference type="Gene3D" id="2.60.120.10">
    <property type="entry name" value="Jelly Rolls"/>
    <property type="match status" value="1"/>
</dbReference>
<comment type="similarity">
    <text evidence="7">Belongs to the D-lyxose ketol-isomerase family.</text>
</comment>
<sequence>MAGGIAMCDGQPRRYGPGEVLILRPGASVTLRPGDWHAFWGEGGDVLIGEVSTVNDDRTDTIFRDPIGRVSDIEEDEAPRHLLVNDCDRFLS</sequence>
<keyword evidence="4 9" id="KW-0413">Isomerase</keyword>
<dbReference type="EMBL" id="JBFRYC010000009">
    <property type="protein sequence ID" value="MEX1662789.1"/>
    <property type="molecule type" value="Genomic_DNA"/>
</dbReference>